<reference evidence="13" key="1">
    <citation type="submission" date="2025-08" db="UniProtKB">
        <authorList>
            <consortium name="Ensembl"/>
        </authorList>
    </citation>
    <scope>IDENTIFICATION</scope>
</reference>
<dbReference type="RefSeq" id="XP_024135094.1">
    <property type="nucleotide sequence ID" value="XM_024279326.2"/>
</dbReference>
<evidence type="ECO:0000256" key="6">
    <source>
        <dbReference type="ARBA" id="ARBA00022989"/>
    </source>
</evidence>
<dbReference type="InterPro" id="IPR031588">
    <property type="entry name" value="Collectrin_dom"/>
</dbReference>
<dbReference type="Proteomes" id="UP000261560">
    <property type="component" value="Unplaced"/>
</dbReference>
<keyword evidence="6 10" id="KW-1133">Transmembrane helix</keyword>
<dbReference type="GO" id="GO:0005886">
    <property type="term" value="C:plasma membrane"/>
    <property type="evidence" value="ECO:0007669"/>
    <property type="project" value="UniProtKB-SubCell"/>
</dbReference>
<evidence type="ECO:0000256" key="3">
    <source>
        <dbReference type="ARBA" id="ARBA00022553"/>
    </source>
</evidence>
<evidence type="ECO:0000256" key="5">
    <source>
        <dbReference type="ARBA" id="ARBA00022729"/>
    </source>
</evidence>
<evidence type="ECO:0000259" key="12">
    <source>
        <dbReference type="PROSITE" id="PS52010"/>
    </source>
</evidence>
<evidence type="ECO:0000256" key="1">
    <source>
        <dbReference type="ARBA" id="ARBA00004251"/>
    </source>
</evidence>
<keyword evidence="7 10" id="KW-0472">Membrane</keyword>
<keyword evidence="5 11" id="KW-0732">Signal</keyword>
<feature type="signal peptide" evidence="11">
    <location>
        <begin position="1"/>
        <end position="16"/>
    </location>
</feature>
<keyword evidence="2" id="KW-1003">Cell membrane</keyword>
<keyword evidence="8" id="KW-0325">Glycoprotein</keyword>
<evidence type="ECO:0000256" key="4">
    <source>
        <dbReference type="ARBA" id="ARBA00022692"/>
    </source>
</evidence>
<evidence type="ECO:0000313" key="14">
    <source>
        <dbReference type="Proteomes" id="UP000261560"/>
    </source>
</evidence>
<accession>A0A3B3BFR3</accession>
<evidence type="ECO:0000256" key="10">
    <source>
        <dbReference type="SAM" id="Phobius"/>
    </source>
</evidence>
<dbReference type="GeneTree" id="ENSGT00940000160862"/>
<dbReference type="GO" id="GO:0051957">
    <property type="term" value="P:positive regulation of amino acid transport"/>
    <property type="evidence" value="ECO:0007669"/>
    <property type="project" value="TreeGrafter"/>
</dbReference>
<feature type="region of interest" description="Disordered" evidence="9">
    <location>
        <begin position="177"/>
        <end position="206"/>
    </location>
</feature>
<dbReference type="CTD" id="57393"/>
<dbReference type="Ensembl" id="ENSOMET00000009186.1">
    <property type="protein sequence ID" value="ENSOMEP00000004421.1"/>
    <property type="gene ID" value="ENSOMEG00000005371.1"/>
</dbReference>
<name>A0A3B3BFR3_ORYME</name>
<evidence type="ECO:0000256" key="2">
    <source>
        <dbReference type="ARBA" id="ARBA00022475"/>
    </source>
</evidence>
<dbReference type="KEGG" id="oml:112150825"/>
<comment type="subcellular location">
    <subcellularLocation>
        <location evidence="1">Cell membrane</location>
        <topology evidence="1">Single-pass type I membrane protein</topology>
    </subcellularLocation>
</comment>
<sequence>MLERVFLLLCFLPVLAAETCKPNTPNGHKVRLSIKTALGAEAYDWNENERFLFQSTMAYAMRNLKGENFTVSNIVVCDETPRVSFWFVVTSPNDPSKVVSKGEVEEAVRKSRNRINQAFMLSDSTLEFIGILPTLAAPVEPPTPTWLIVFGVVMGMVLAGIVILLALSFVQKKRKKNKKADVEEEEDDEGTQVQTAENGATRVDYYNNSFADDERFTHM</sequence>
<evidence type="ECO:0000256" key="7">
    <source>
        <dbReference type="ARBA" id="ARBA00023136"/>
    </source>
</evidence>
<organism evidence="13 14">
    <name type="scientific">Oryzias melastigma</name>
    <name type="common">Marine medaka</name>
    <dbReference type="NCBI Taxonomy" id="30732"/>
    <lineage>
        <taxon>Eukaryota</taxon>
        <taxon>Metazoa</taxon>
        <taxon>Chordata</taxon>
        <taxon>Craniata</taxon>
        <taxon>Vertebrata</taxon>
        <taxon>Euteleostomi</taxon>
        <taxon>Actinopterygii</taxon>
        <taxon>Neopterygii</taxon>
        <taxon>Teleostei</taxon>
        <taxon>Neoteleostei</taxon>
        <taxon>Acanthomorphata</taxon>
        <taxon>Ovalentaria</taxon>
        <taxon>Atherinomorphae</taxon>
        <taxon>Beloniformes</taxon>
        <taxon>Adrianichthyidae</taxon>
        <taxon>Oryziinae</taxon>
        <taxon>Oryzias</taxon>
    </lineage>
</organism>
<reference evidence="13" key="2">
    <citation type="submission" date="2025-09" db="UniProtKB">
        <authorList>
            <consortium name="Ensembl"/>
        </authorList>
    </citation>
    <scope>IDENTIFICATION</scope>
</reference>
<keyword evidence="4 10" id="KW-0812">Transmembrane</keyword>
<dbReference type="PaxDb" id="30732-ENSOMEP00000004421"/>
<dbReference type="GO" id="GO:0070062">
    <property type="term" value="C:extracellular exosome"/>
    <property type="evidence" value="ECO:0007669"/>
    <property type="project" value="TreeGrafter"/>
</dbReference>
<dbReference type="OrthoDB" id="9899436at2759"/>
<proteinExistence type="predicted"/>
<dbReference type="AlphaFoldDB" id="A0A3B3BFR3"/>
<evidence type="ECO:0000313" key="13">
    <source>
        <dbReference type="Ensembl" id="ENSOMEP00000004421.1"/>
    </source>
</evidence>
<dbReference type="PANTHER" id="PTHR46884">
    <property type="entry name" value="COLLECTRIN"/>
    <property type="match status" value="1"/>
</dbReference>
<protein>
    <submittedName>
        <fullName evidence="13">Collectrin, amino acid transport regulator</fullName>
    </submittedName>
</protein>
<feature type="domain" description="Collectrin-like" evidence="12">
    <location>
        <begin position="24"/>
        <end position="219"/>
    </location>
</feature>
<evidence type="ECO:0000256" key="9">
    <source>
        <dbReference type="SAM" id="MobiDB-lite"/>
    </source>
</evidence>
<dbReference type="PANTHER" id="PTHR46884:SF1">
    <property type="entry name" value="COLLECTRIN"/>
    <property type="match status" value="1"/>
</dbReference>
<evidence type="ECO:0000256" key="11">
    <source>
        <dbReference type="SAM" id="SignalP"/>
    </source>
</evidence>
<dbReference type="Pfam" id="PF16959">
    <property type="entry name" value="Collectrin"/>
    <property type="match status" value="1"/>
</dbReference>
<dbReference type="InterPro" id="IPR042944">
    <property type="entry name" value="Collectrin"/>
</dbReference>
<feature type="transmembrane region" description="Helical" evidence="10">
    <location>
        <begin position="146"/>
        <end position="170"/>
    </location>
</feature>
<dbReference type="PROSITE" id="PS52010">
    <property type="entry name" value="COLLECTRIN_LIKE"/>
    <property type="match status" value="1"/>
</dbReference>
<keyword evidence="14" id="KW-1185">Reference proteome</keyword>
<dbReference type="STRING" id="30732.ENSOMEP00000004421"/>
<dbReference type="GeneID" id="112150825"/>
<feature type="chain" id="PRO_5017182658" evidence="11">
    <location>
        <begin position="17"/>
        <end position="219"/>
    </location>
</feature>
<evidence type="ECO:0000256" key="8">
    <source>
        <dbReference type="ARBA" id="ARBA00023180"/>
    </source>
</evidence>
<dbReference type="OMA" id="AYEWNES"/>
<keyword evidence="3" id="KW-0597">Phosphoprotein</keyword>